<dbReference type="OrthoDB" id="9782022at2"/>
<dbReference type="NCBIfam" id="NF002346">
    <property type="entry name" value="PRK01305.2-3"/>
    <property type="match status" value="1"/>
</dbReference>
<gene>
    <name evidence="4" type="primary">bpt</name>
    <name evidence="7" type="ORF">B6S12_06995</name>
</gene>
<evidence type="ECO:0000259" key="5">
    <source>
        <dbReference type="Pfam" id="PF04376"/>
    </source>
</evidence>
<evidence type="ECO:0000256" key="1">
    <source>
        <dbReference type="ARBA" id="ARBA00022490"/>
    </source>
</evidence>
<keyword evidence="1 4" id="KW-0963">Cytoplasm</keyword>
<comment type="function">
    <text evidence="4">Functions in the N-end rule pathway of protein degradation where it conjugates Leu from its aminoacyl-tRNA to the N-termini of proteins containing an N-terminal aspartate or glutamate.</text>
</comment>
<dbReference type="PANTHER" id="PTHR21367">
    <property type="entry name" value="ARGININE-TRNA-PROTEIN TRANSFERASE 1"/>
    <property type="match status" value="1"/>
</dbReference>
<dbReference type="EMBL" id="NBIU01000020">
    <property type="protein sequence ID" value="PZT47826.1"/>
    <property type="molecule type" value="Genomic_DNA"/>
</dbReference>
<dbReference type="GO" id="GO:0005737">
    <property type="term" value="C:cytoplasm"/>
    <property type="evidence" value="ECO:0007669"/>
    <property type="project" value="UniProtKB-SubCell"/>
</dbReference>
<proteinExistence type="inferred from homology"/>
<dbReference type="Pfam" id="PF04377">
    <property type="entry name" value="ATE_C"/>
    <property type="match status" value="1"/>
</dbReference>
<organism evidence="7 8">
    <name type="scientific">Helicobacter valdiviensis</name>
    <dbReference type="NCBI Taxonomy" id="1458358"/>
    <lineage>
        <taxon>Bacteria</taxon>
        <taxon>Pseudomonadati</taxon>
        <taxon>Campylobacterota</taxon>
        <taxon>Epsilonproteobacteria</taxon>
        <taxon>Campylobacterales</taxon>
        <taxon>Helicobacteraceae</taxon>
        <taxon>Helicobacter</taxon>
    </lineage>
</organism>
<dbReference type="Proteomes" id="UP000249746">
    <property type="component" value="Unassembled WGS sequence"/>
</dbReference>
<dbReference type="AlphaFoldDB" id="A0A2W6NKA3"/>
<evidence type="ECO:0000256" key="4">
    <source>
        <dbReference type="HAMAP-Rule" id="MF_00689"/>
    </source>
</evidence>
<comment type="catalytic activity">
    <reaction evidence="4">
        <text>N-terminal L-glutamyl-[protein] + L-leucyl-tRNA(Leu) = N-terminal L-leucyl-L-glutamyl-[protein] + tRNA(Leu) + H(+)</text>
        <dbReference type="Rhea" id="RHEA:50412"/>
        <dbReference type="Rhea" id="RHEA-COMP:9613"/>
        <dbReference type="Rhea" id="RHEA-COMP:9622"/>
        <dbReference type="Rhea" id="RHEA-COMP:12664"/>
        <dbReference type="Rhea" id="RHEA-COMP:12668"/>
        <dbReference type="ChEBI" id="CHEBI:15378"/>
        <dbReference type="ChEBI" id="CHEBI:64721"/>
        <dbReference type="ChEBI" id="CHEBI:78442"/>
        <dbReference type="ChEBI" id="CHEBI:78494"/>
        <dbReference type="ChEBI" id="CHEBI:133041"/>
        <dbReference type="EC" id="2.3.2.29"/>
    </reaction>
</comment>
<evidence type="ECO:0000313" key="8">
    <source>
        <dbReference type="Proteomes" id="UP000249746"/>
    </source>
</evidence>
<dbReference type="InterPro" id="IPR030700">
    <property type="entry name" value="N-end_Aminoacyl_Trfase"/>
</dbReference>
<dbReference type="InterPro" id="IPR007472">
    <property type="entry name" value="N-end_Aminoacyl_Trfase_C"/>
</dbReference>
<comment type="caution">
    <text evidence="7">The sequence shown here is derived from an EMBL/GenBank/DDBJ whole genome shotgun (WGS) entry which is preliminary data.</text>
</comment>
<dbReference type="GO" id="GO:0004057">
    <property type="term" value="F:arginyl-tRNA--protein transferase activity"/>
    <property type="evidence" value="ECO:0007669"/>
    <property type="project" value="InterPro"/>
</dbReference>
<protein>
    <recommendedName>
        <fullName evidence="4">Aspartate/glutamate leucyltransferase</fullName>
        <ecNumber evidence="4">2.3.2.29</ecNumber>
    </recommendedName>
</protein>
<dbReference type="SUPFAM" id="SSF55729">
    <property type="entry name" value="Acyl-CoA N-acyltransferases (Nat)"/>
    <property type="match status" value="1"/>
</dbReference>
<dbReference type="InterPro" id="IPR017138">
    <property type="entry name" value="Asp_Glu_LeuTrfase"/>
</dbReference>
<dbReference type="EC" id="2.3.2.29" evidence="4"/>
<sequence>MEIFELEQNPKICGYFKEKESLYRYFYIKECKENFYKELLERGWRRFGNYFFVPECQGCSLCISIRQDCENFSFSKTQKKILKQSKFITLSIQKPTLSKSHLELYDKYHKAMQDKKGWEYQKVTPEVYYDTFVQGFMEFGYEFLYHIDGILVGVALVDILQDCISAVYCFYDHDFAKYSLGTFSILKQIEFAKSKGIKYLYPGYWIKDHPSMGYKEKFKPFEVLINRPSLEEKPIWKKE</sequence>
<comment type="catalytic activity">
    <reaction evidence="4">
        <text>N-terminal L-aspartyl-[protein] + L-leucyl-tRNA(Leu) = N-terminal L-leucyl-L-aspartyl-[protein] + tRNA(Leu) + H(+)</text>
        <dbReference type="Rhea" id="RHEA:50420"/>
        <dbReference type="Rhea" id="RHEA-COMP:9613"/>
        <dbReference type="Rhea" id="RHEA-COMP:9622"/>
        <dbReference type="Rhea" id="RHEA-COMP:12669"/>
        <dbReference type="Rhea" id="RHEA-COMP:12674"/>
        <dbReference type="ChEBI" id="CHEBI:15378"/>
        <dbReference type="ChEBI" id="CHEBI:64720"/>
        <dbReference type="ChEBI" id="CHEBI:78442"/>
        <dbReference type="ChEBI" id="CHEBI:78494"/>
        <dbReference type="ChEBI" id="CHEBI:133042"/>
        <dbReference type="EC" id="2.3.2.29"/>
    </reaction>
</comment>
<keyword evidence="2 4" id="KW-0808">Transferase</keyword>
<dbReference type="GO" id="GO:0071596">
    <property type="term" value="P:ubiquitin-dependent protein catabolic process via the N-end rule pathway"/>
    <property type="evidence" value="ECO:0007669"/>
    <property type="project" value="InterPro"/>
</dbReference>
<dbReference type="NCBIfam" id="NF002344">
    <property type="entry name" value="PRK01305.2-1"/>
    <property type="match status" value="1"/>
</dbReference>
<dbReference type="InterPro" id="IPR007471">
    <property type="entry name" value="N-end_Aminoacyl_Trfase_N"/>
</dbReference>
<dbReference type="Pfam" id="PF04376">
    <property type="entry name" value="ATE_N"/>
    <property type="match status" value="1"/>
</dbReference>
<dbReference type="PANTHER" id="PTHR21367:SF1">
    <property type="entry name" value="ARGINYL-TRNA--PROTEIN TRANSFERASE 1"/>
    <property type="match status" value="1"/>
</dbReference>
<comment type="subcellular location">
    <subcellularLocation>
        <location evidence="4">Cytoplasm</location>
    </subcellularLocation>
</comment>
<feature type="domain" description="N-end aminoacyl transferase N-terminal" evidence="5">
    <location>
        <begin position="13"/>
        <end position="80"/>
    </location>
</feature>
<evidence type="ECO:0000256" key="2">
    <source>
        <dbReference type="ARBA" id="ARBA00022679"/>
    </source>
</evidence>
<dbReference type="HAMAP" id="MF_00689">
    <property type="entry name" value="Bpt"/>
    <property type="match status" value="1"/>
</dbReference>
<keyword evidence="3 4" id="KW-0012">Acyltransferase</keyword>
<dbReference type="RefSeq" id="WP_111230092.1">
    <property type="nucleotide sequence ID" value="NZ_NBIU01000020.1"/>
</dbReference>
<dbReference type="GO" id="GO:0008914">
    <property type="term" value="F:leucyl-tRNA--protein transferase activity"/>
    <property type="evidence" value="ECO:0007669"/>
    <property type="project" value="UniProtKB-UniRule"/>
</dbReference>
<evidence type="ECO:0000313" key="7">
    <source>
        <dbReference type="EMBL" id="PZT47826.1"/>
    </source>
</evidence>
<comment type="similarity">
    <text evidence="4">Belongs to the R-transferase family. Bpt subfamily.</text>
</comment>
<keyword evidence="8" id="KW-1185">Reference proteome</keyword>
<dbReference type="InterPro" id="IPR016181">
    <property type="entry name" value="Acyl_CoA_acyltransferase"/>
</dbReference>
<accession>A0A2W6NKA3</accession>
<evidence type="ECO:0000259" key="6">
    <source>
        <dbReference type="Pfam" id="PF04377"/>
    </source>
</evidence>
<reference evidence="7 8" key="1">
    <citation type="submission" date="2017-03" db="EMBL/GenBank/DDBJ databases">
        <title>Genomic and clinical evidence uncovers the enterohepatic species Helicobacter valdiviensis as a potential human intestinal pathogen.</title>
        <authorList>
            <person name="Fresia P."/>
            <person name="Jara R."/>
            <person name="Sierra R."/>
            <person name="Ferres I."/>
            <person name="Greif G."/>
            <person name="Iraola G."/>
            <person name="Collado L."/>
        </authorList>
    </citation>
    <scope>NUCLEOTIDE SEQUENCE [LARGE SCALE GENOMIC DNA]</scope>
    <source>
        <strain evidence="7 8">WBE14</strain>
    </source>
</reference>
<evidence type="ECO:0000256" key="3">
    <source>
        <dbReference type="ARBA" id="ARBA00023315"/>
    </source>
</evidence>
<name>A0A2W6NKA3_9HELI</name>
<feature type="domain" description="N-end rule aminoacyl transferase C-terminal" evidence="6">
    <location>
        <begin position="101"/>
        <end position="224"/>
    </location>
</feature>
<dbReference type="PIRSF" id="PIRSF037208">
    <property type="entry name" value="ATE_pro_prd"/>
    <property type="match status" value="1"/>
</dbReference>